<evidence type="ECO:0000259" key="1">
    <source>
        <dbReference type="PROSITE" id="PS50263"/>
    </source>
</evidence>
<dbReference type="Pfam" id="PF00795">
    <property type="entry name" value="CN_hydrolase"/>
    <property type="match status" value="1"/>
</dbReference>
<dbReference type="PANTHER" id="PTHR23088">
    <property type="entry name" value="NITRILASE-RELATED"/>
    <property type="match status" value="1"/>
</dbReference>
<organism evidence="2 3">
    <name type="scientific">Proteobacteria bacterium 228</name>
    <dbReference type="NCBI Taxonomy" id="2083153"/>
    <lineage>
        <taxon>Bacteria</taxon>
        <taxon>Pseudomonadati</taxon>
        <taxon>Pseudomonadota</taxon>
    </lineage>
</organism>
<feature type="domain" description="CN hydrolase" evidence="1">
    <location>
        <begin position="7"/>
        <end position="253"/>
    </location>
</feature>
<comment type="caution">
    <text evidence="2">The sequence shown here is derived from an EMBL/GenBank/DDBJ whole genome shotgun (WGS) entry which is preliminary data.</text>
</comment>
<name>A0A2S5KS48_9PROT</name>
<dbReference type="InterPro" id="IPR003010">
    <property type="entry name" value="C-N_Hydrolase"/>
</dbReference>
<reference evidence="2 3" key="1">
    <citation type="submission" date="2018-02" db="EMBL/GenBank/DDBJ databases">
        <title>novel marine gammaproteobacteria from coastal saline agro ecosystem.</title>
        <authorList>
            <person name="Krishnan R."/>
            <person name="Ramesh Kumar N."/>
        </authorList>
    </citation>
    <scope>NUCLEOTIDE SEQUENCE [LARGE SCALE GENOMIC DNA]</scope>
    <source>
        <strain evidence="2 3">228</strain>
    </source>
</reference>
<dbReference type="PANTHER" id="PTHR23088:SF27">
    <property type="entry name" value="DEAMINATED GLUTATHIONE AMIDASE"/>
    <property type="match status" value="1"/>
</dbReference>
<dbReference type="GO" id="GO:0016787">
    <property type="term" value="F:hydrolase activity"/>
    <property type="evidence" value="ECO:0007669"/>
    <property type="project" value="UniProtKB-KW"/>
</dbReference>
<protein>
    <submittedName>
        <fullName evidence="2">Carbon-nitrogen hydrolase family protein</fullName>
    </submittedName>
</protein>
<gene>
    <name evidence="2" type="ORF">C4K68_09770</name>
</gene>
<dbReference type="SUPFAM" id="SSF56317">
    <property type="entry name" value="Carbon-nitrogen hydrolase"/>
    <property type="match status" value="1"/>
</dbReference>
<dbReference type="Proteomes" id="UP000238196">
    <property type="component" value="Unassembled WGS sequence"/>
</dbReference>
<evidence type="ECO:0000313" key="3">
    <source>
        <dbReference type="Proteomes" id="UP000238196"/>
    </source>
</evidence>
<dbReference type="CDD" id="cd07197">
    <property type="entry name" value="nitrilase"/>
    <property type="match status" value="1"/>
</dbReference>
<dbReference type="AlphaFoldDB" id="A0A2S5KS48"/>
<evidence type="ECO:0000313" key="2">
    <source>
        <dbReference type="EMBL" id="PPC77543.1"/>
    </source>
</evidence>
<dbReference type="EMBL" id="PRLP01000031">
    <property type="protein sequence ID" value="PPC77543.1"/>
    <property type="molecule type" value="Genomic_DNA"/>
</dbReference>
<dbReference type="OrthoDB" id="9811121at2"/>
<dbReference type="InterPro" id="IPR036526">
    <property type="entry name" value="C-N_Hydrolase_sf"/>
</dbReference>
<dbReference type="Gene3D" id="3.60.110.10">
    <property type="entry name" value="Carbon-nitrogen hydrolase"/>
    <property type="match status" value="1"/>
</dbReference>
<proteinExistence type="predicted"/>
<sequence length="279" mass="32000">MAEQGCLRMLACQIEIPSMRTAAERDAHLARVEARVREQLQAQPVDLVVLPELASIEYSREAFECLNALAEPLDGASYQCWSRVAREFGVYVAYGFARREADSYFISIGVVDPQGRQLGYYDKLHLAQYGASMEKEFFSRGDHLCVFEVNGFRLAPIICYDIRIPELSRTLVVDHGVDVILHCGAYYRDCSFHTWHDFLLTRALENQCYLLSLNQAGPHYGNSLFCHPWHDESLAPTAFPEHDEGFRVLKVQRQELQEVRENFSFLRDRLSSYDLPVHG</sequence>
<keyword evidence="2" id="KW-0378">Hydrolase</keyword>
<accession>A0A2S5KS48</accession>
<dbReference type="PROSITE" id="PS50263">
    <property type="entry name" value="CN_HYDROLASE"/>
    <property type="match status" value="1"/>
</dbReference>